<sequence>MSTEDTPEDLSKETSDYTDTKTARKRRSPLTIATVAAAVLVVGGGGAYWASAASDDGGSKDGGRSSDAAEPAPLALDSTTGEAREGIAVGEPSPTRARYQAPGELPDAPRETAPVYRSGQKVARADVERLAAALKVSGTPRLEQGVWTVGGTPNRMSPTLRVKETGAGGWSFTKAGAPGGDGCLEPPHTMENGDSPDSSAPSCGSLRDGRGERAGGAKDARQSRDAKDPKSAPATVDGGKDPVSAAEAKDAAQPVLKTLGQSDAKLDASRTYGAIRGVTADPVFDGLPTYGWQTNVEVGVDGEVADASGFLSKLTKGDEYPLISADQALKALNAQGGSEGGVSIGGCASAEPATPDKGSKGDEAHQGGDDKREIAPCEPSPGKQPAAEVRKATFGLGMRFVEGQQTLVPSWMFTVHPADAKDGEADFTVTQPAVDPKYVAGPKTAPSTPADEGSGSKTGDGAHPLKQVESYRTHGKELTVRFWGGVCSTYTATADTSSSTVKVQVNSAPEKPGGNCIHLAKEFEKKITLDGPLDGREVMDAASGKTVPKGSSKNK</sequence>
<name>A0A7W9Q4W7_9ACTN</name>
<feature type="compositionally biased region" description="Basic and acidic residues" evidence="1">
    <location>
        <begin position="9"/>
        <end position="22"/>
    </location>
</feature>
<dbReference type="RefSeq" id="WP_312866664.1">
    <property type="nucleotide sequence ID" value="NZ_JACHJL010000001.1"/>
</dbReference>
<feature type="region of interest" description="Disordered" evidence="1">
    <location>
        <begin position="534"/>
        <end position="555"/>
    </location>
</feature>
<feature type="compositionally biased region" description="Basic and acidic residues" evidence="1">
    <location>
        <begin position="207"/>
        <end position="230"/>
    </location>
</feature>
<dbReference type="AlphaFoldDB" id="A0A7W9Q4W7"/>
<evidence type="ECO:0000256" key="1">
    <source>
        <dbReference type="SAM" id="MobiDB-lite"/>
    </source>
</evidence>
<evidence type="ECO:0000256" key="2">
    <source>
        <dbReference type="SAM" id="Phobius"/>
    </source>
</evidence>
<feature type="region of interest" description="Disordered" evidence="1">
    <location>
        <begin position="1"/>
        <end position="29"/>
    </location>
</feature>
<feature type="region of interest" description="Disordered" evidence="1">
    <location>
        <begin position="436"/>
        <end position="464"/>
    </location>
</feature>
<dbReference type="EMBL" id="JACHJL010000001">
    <property type="protein sequence ID" value="MBB5933414.1"/>
    <property type="molecule type" value="Genomic_DNA"/>
</dbReference>
<feature type="region of interest" description="Disordered" evidence="1">
    <location>
        <begin position="50"/>
        <end position="120"/>
    </location>
</feature>
<feature type="region of interest" description="Disordered" evidence="1">
    <location>
        <begin position="168"/>
        <end position="252"/>
    </location>
</feature>
<feature type="region of interest" description="Disordered" evidence="1">
    <location>
        <begin position="343"/>
        <end position="386"/>
    </location>
</feature>
<keyword evidence="2" id="KW-1133">Transmembrane helix</keyword>
<evidence type="ECO:0000313" key="4">
    <source>
        <dbReference type="Proteomes" id="UP000588098"/>
    </source>
</evidence>
<evidence type="ECO:0008006" key="5">
    <source>
        <dbReference type="Google" id="ProtNLM"/>
    </source>
</evidence>
<feature type="transmembrane region" description="Helical" evidence="2">
    <location>
        <begin position="30"/>
        <end position="50"/>
    </location>
</feature>
<protein>
    <recommendedName>
        <fullName evidence="5">Large membrane protein</fullName>
    </recommendedName>
</protein>
<keyword evidence="2" id="KW-0812">Transmembrane</keyword>
<keyword evidence="2" id="KW-0472">Membrane</keyword>
<dbReference type="Proteomes" id="UP000588098">
    <property type="component" value="Unassembled WGS sequence"/>
</dbReference>
<keyword evidence="4" id="KW-1185">Reference proteome</keyword>
<evidence type="ECO:0000313" key="3">
    <source>
        <dbReference type="EMBL" id="MBB5933414.1"/>
    </source>
</evidence>
<proteinExistence type="predicted"/>
<gene>
    <name evidence="3" type="ORF">FHS42_000432</name>
</gene>
<feature type="compositionally biased region" description="Basic and acidic residues" evidence="1">
    <location>
        <begin position="357"/>
        <end position="375"/>
    </location>
</feature>
<organism evidence="3 4">
    <name type="scientific">Streptomyces zagrosensis</name>
    <dbReference type="NCBI Taxonomy" id="1042984"/>
    <lineage>
        <taxon>Bacteria</taxon>
        <taxon>Bacillati</taxon>
        <taxon>Actinomycetota</taxon>
        <taxon>Actinomycetes</taxon>
        <taxon>Kitasatosporales</taxon>
        <taxon>Streptomycetaceae</taxon>
        <taxon>Streptomyces</taxon>
    </lineage>
</organism>
<accession>A0A7W9Q4W7</accession>
<reference evidence="3 4" key="1">
    <citation type="submission" date="2020-08" db="EMBL/GenBank/DDBJ databases">
        <title>Genomic Encyclopedia of Type Strains, Phase III (KMG-III): the genomes of soil and plant-associated and newly described type strains.</title>
        <authorList>
            <person name="Whitman W."/>
        </authorList>
    </citation>
    <scope>NUCLEOTIDE SEQUENCE [LARGE SCALE GENOMIC DNA]</scope>
    <source>
        <strain evidence="3 4">CECT 8305</strain>
    </source>
</reference>
<comment type="caution">
    <text evidence="3">The sequence shown here is derived from an EMBL/GenBank/DDBJ whole genome shotgun (WGS) entry which is preliminary data.</text>
</comment>